<keyword evidence="2" id="KW-0963">Cytoplasm</keyword>
<dbReference type="GO" id="GO:0071816">
    <property type="term" value="P:tail-anchored membrane protein insertion into ER membrane"/>
    <property type="evidence" value="ECO:0007669"/>
    <property type="project" value="TreeGrafter"/>
</dbReference>
<accession>A0A383VZG5</accession>
<dbReference type="GO" id="GO:0051087">
    <property type="term" value="F:protein-folding chaperone binding"/>
    <property type="evidence" value="ECO:0007669"/>
    <property type="project" value="TreeGrafter"/>
</dbReference>
<reference evidence="4 5" key="1">
    <citation type="submission" date="2016-10" db="EMBL/GenBank/DDBJ databases">
        <authorList>
            <person name="Cai Z."/>
        </authorList>
    </citation>
    <scope>NUCLEOTIDE SEQUENCE [LARGE SCALE GENOMIC DNA]</scope>
</reference>
<name>A0A383VZG5_TETOB</name>
<feature type="domain" description="Ubiquitin-like" evidence="3">
    <location>
        <begin position="1"/>
        <end position="78"/>
    </location>
</feature>
<dbReference type="Pfam" id="PF00240">
    <property type="entry name" value="ubiquitin"/>
    <property type="match status" value="2"/>
</dbReference>
<evidence type="ECO:0000259" key="3">
    <source>
        <dbReference type="PROSITE" id="PS50053"/>
    </source>
</evidence>
<keyword evidence="5" id="KW-1185">Reference proteome</keyword>
<evidence type="ECO:0000256" key="1">
    <source>
        <dbReference type="ARBA" id="ARBA00004514"/>
    </source>
</evidence>
<evidence type="ECO:0000313" key="4">
    <source>
        <dbReference type="EMBL" id="SZX70320.1"/>
    </source>
</evidence>
<dbReference type="InterPro" id="IPR000626">
    <property type="entry name" value="Ubiquitin-like_dom"/>
</dbReference>
<dbReference type="InterPro" id="IPR047154">
    <property type="entry name" value="UBL4A-like"/>
</dbReference>
<dbReference type="GO" id="GO:0006620">
    <property type="term" value="P:post-translational protein targeting to endoplasmic reticulum membrane"/>
    <property type="evidence" value="ECO:0007669"/>
    <property type="project" value="InterPro"/>
</dbReference>
<evidence type="ECO:0000313" key="5">
    <source>
        <dbReference type="Proteomes" id="UP000256970"/>
    </source>
</evidence>
<dbReference type="Proteomes" id="UP000256970">
    <property type="component" value="Unassembled WGS sequence"/>
</dbReference>
<evidence type="ECO:0000256" key="2">
    <source>
        <dbReference type="ARBA" id="ARBA00022490"/>
    </source>
</evidence>
<dbReference type="SMART" id="SM00213">
    <property type="entry name" value="UBQ"/>
    <property type="match status" value="2"/>
</dbReference>
<dbReference type="Gene3D" id="3.10.20.90">
    <property type="entry name" value="Phosphatidylinositol 3-kinase Catalytic Subunit, Chain A, domain 1"/>
    <property type="match status" value="2"/>
</dbReference>
<dbReference type="InterPro" id="IPR029071">
    <property type="entry name" value="Ubiquitin-like_domsf"/>
</dbReference>
<proteinExistence type="predicted"/>
<dbReference type="PANTHER" id="PTHR46555:SF1">
    <property type="entry name" value="UBIQUITIN-LIKE PROTEIN 4A"/>
    <property type="match status" value="1"/>
</dbReference>
<dbReference type="PANTHER" id="PTHR46555">
    <property type="entry name" value="UBIQUITIN-LIKE PROTEIN 4A"/>
    <property type="match status" value="1"/>
</dbReference>
<dbReference type="PROSITE" id="PS50053">
    <property type="entry name" value="UBIQUITIN_2"/>
    <property type="match status" value="1"/>
</dbReference>
<gene>
    <name evidence="4" type="ORF">BQ4739_LOCUS10540</name>
</gene>
<dbReference type="STRING" id="3088.A0A383VZG5"/>
<dbReference type="SUPFAM" id="SSF54236">
    <property type="entry name" value="Ubiquitin-like"/>
    <property type="match status" value="2"/>
</dbReference>
<organism evidence="4 5">
    <name type="scientific">Tetradesmus obliquus</name>
    <name type="common">Green alga</name>
    <name type="synonym">Acutodesmus obliquus</name>
    <dbReference type="NCBI Taxonomy" id="3088"/>
    <lineage>
        <taxon>Eukaryota</taxon>
        <taxon>Viridiplantae</taxon>
        <taxon>Chlorophyta</taxon>
        <taxon>core chlorophytes</taxon>
        <taxon>Chlorophyceae</taxon>
        <taxon>CS clade</taxon>
        <taxon>Sphaeropleales</taxon>
        <taxon>Scenedesmaceae</taxon>
        <taxon>Tetradesmus</taxon>
    </lineage>
</organism>
<dbReference type="EMBL" id="FNXT01000985">
    <property type="protein sequence ID" value="SZX70320.1"/>
    <property type="molecule type" value="Genomic_DNA"/>
</dbReference>
<comment type="subcellular location">
    <subcellularLocation>
        <location evidence="1">Cytoplasm</location>
        <location evidence="1">Cytosol</location>
    </subcellularLocation>
</comment>
<dbReference type="AlphaFoldDB" id="A0A383VZG5"/>
<dbReference type="GO" id="GO:0071818">
    <property type="term" value="C:BAT3 complex"/>
    <property type="evidence" value="ECO:0007669"/>
    <property type="project" value="TreeGrafter"/>
</dbReference>
<dbReference type="CDD" id="cd17039">
    <property type="entry name" value="Ubl_ubiquitin_like"/>
    <property type="match status" value="2"/>
</dbReference>
<protein>
    <recommendedName>
        <fullName evidence="3">Ubiquitin-like domain-containing protein</fullName>
    </recommendedName>
</protein>
<sequence length="164" mass="17389">MQLLVKGFDACTHVVQAEGDAATLWDVKQKLQGLTGVPAEQQHLQCGGRLLRDDGQALAAAGLQDGALLQLTLPLRGGAPVKVQLLPQGLPCGSEVTVDLQPDTPLLEVKRQLALATGVPMRQQHVMLSGINQLVMGDKRTMKFAHCGTASSIYFAVQAGKDKA</sequence>